<keyword evidence="1" id="KW-1133">Transmembrane helix</keyword>
<dbReference type="RefSeq" id="WP_133642834.1">
    <property type="nucleotide sequence ID" value="NZ_SNYI01000001.1"/>
</dbReference>
<dbReference type="Proteomes" id="UP000295468">
    <property type="component" value="Unassembled WGS sequence"/>
</dbReference>
<accession>A0A4R6TRN7</accession>
<keyword evidence="1" id="KW-0472">Membrane</keyword>
<gene>
    <name evidence="2" type="ORF">CLV82_0636</name>
</gene>
<keyword evidence="1" id="KW-0812">Transmembrane</keyword>
<keyword evidence="3" id="KW-1185">Reference proteome</keyword>
<evidence type="ECO:0008006" key="4">
    <source>
        <dbReference type="Google" id="ProtNLM"/>
    </source>
</evidence>
<organism evidence="2 3">
    <name type="scientific">Zeaxanthinibacter enoshimensis</name>
    <dbReference type="NCBI Taxonomy" id="392009"/>
    <lineage>
        <taxon>Bacteria</taxon>
        <taxon>Pseudomonadati</taxon>
        <taxon>Bacteroidota</taxon>
        <taxon>Flavobacteriia</taxon>
        <taxon>Flavobacteriales</taxon>
        <taxon>Flavobacteriaceae</taxon>
        <taxon>Zeaxanthinibacter</taxon>
    </lineage>
</organism>
<feature type="transmembrane region" description="Helical" evidence="1">
    <location>
        <begin position="87"/>
        <end position="107"/>
    </location>
</feature>
<feature type="transmembrane region" description="Helical" evidence="1">
    <location>
        <begin position="113"/>
        <end position="130"/>
    </location>
</feature>
<evidence type="ECO:0000256" key="1">
    <source>
        <dbReference type="SAM" id="Phobius"/>
    </source>
</evidence>
<dbReference type="EMBL" id="SNYI01000001">
    <property type="protein sequence ID" value="TDQ32803.1"/>
    <property type="molecule type" value="Genomic_DNA"/>
</dbReference>
<dbReference type="AlphaFoldDB" id="A0A4R6TRN7"/>
<sequence length="133" mass="14706">MNPFLTYPTELLILVFLIITFLQSAIDKVIDWSGNLGWLKGHFEETPLAKMVPALLMTVLITEMAAGIFCALGIYQLVGEGEKTMALYGAVLSCIALLMLLFGQRLAKDYEGAKTIAVYFIPAVFLVYLLQPL</sequence>
<evidence type="ECO:0000313" key="2">
    <source>
        <dbReference type="EMBL" id="TDQ32803.1"/>
    </source>
</evidence>
<dbReference type="OrthoDB" id="957977at2"/>
<name>A0A4R6TRN7_9FLAO</name>
<proteinExistence type="predicted"/>
<evidence type="ECO:0000313" key="3">
    <source>
        <dbReference type="Proteomes" id="UP000295468"/>
    </source>
</evidence>
<comment type="caution">
    <text evidence="2">The sequence shown here is derived from an EMBL/GenBank/DDBJ whole genome shotgun (WGS) entry which is preliminary data.</text>
</comment>
<feature type="transmembrane region" description="Helical" evidence="1">
    <location>
        <begin position="51"/>
        <end position="75"/>
    </location>
</feature>
<protein>
    <recommendedName>
        <fullName evidence="4">DoxX-like protein</fullName>
    </recommendedName>
</protein>
<reference evidence="2 3" key="1">
    <citation type="submission" date="2019-03" db="EMBL/GenBank/DDBJ databases">
        <title>Genomic Encyclopedia of Archaeal and Bacterial Type Strains, Phase II (KMG-II): from individual species to whole genera.</title>
        <authorList>
            <person name="Goeker M."/>
        </authorList>
    </citation>
    <scope>NUCLEOTIDE SEQUENCE [LARGE SCALE GENOMIC DNA]</scope>
    <source>
        <strain evidence="2 3">DSM 18435</strain>
    </source>
</reference>